<dbReference type="EMBL" id="UGDC01000003">
    <property type="protein sequence ID" value="STJ81270.1"/>
    <property type="molecule type" value="Genomic_DNA"/>
</dbReference>
<evidence type="ECO:0000313" key="3">
    <source>
        <dbReference type="EMBL" id="VFT69859.1"/>
    </source>
</evidence>
<evidence type="ECO:0000256" key="1">
    <source>
        <dbReference type="SAM" id="Phobius"/>
    </source>
</evidence>
<reference evidence="2 4" key="1">
    <citation type="submission" date="2018-06" db="EMBL/GenBank/DDBJ databases">
        <authorList>
            <consortium name="Pathogen Informatics"/>
            <person name="Doyle S."/>
        </authorList>
    </citation>
    <scope>NUCLEOTIDE SEQUENCE [LARGE SCALE GENOMIC DNA]</scope>
    <source>
        <strain evidence="2 4">NCTC9117</strain>
    </source>
</reference>
<keyword evidence="1" id="KW-0812">Transmembrane</keyword>
<evidence type="ECO:0000313" key="4">
    <source>
        <dbReference type="Proteomes" id="UP000254785"/>
    </source>
</evidence>
<organism evidence="2 4">
    <name type="scientific">Escherichia coli</name>
    <dbReference type="NCBI Taxonomy" id="562"/>
    <lineage>
        <taxon>Bacteria</taxon>
        <taxon>Pseudomonadati</taxon>
        <taxon>Pseudomonadota</taxon>
        <taxon>Gammaproteobacteria</taxon>
        <taxon>Enterobacterales</taxon>
        <taxon>Enterobacteriaceae</taxon>
        <taxon>Escherichia</taxon>
    </lineage>
</organism>
<gene>
    <name evidence="3" type="ORF">NCTC10974_03411</name>
    <name evidence="2" type="ORF">NCTC9117_03831</name>
</gene>
<name>A0A376YAM2_ECOLX</name>
<dbReference type="Proteomes" id="UP000254785">
    <property type="component" value="Unassembled WGS sequence"/>
</dbReference>
<keyword evidence="1" id="KW-0472">Membrane</keyword>
<sequence>MILVGQKDKTQAVERPPGDVHLRLVAVDVINGSLNGGDFLSFFVRNLSIKLFFQSHYQLNGVKRIRAQVFNERSIVGNFFLLNAQLFADNFLTRSSIVLILLNFLSKLAFAMVFVVYKMLKNLQLNPGRSYHDFTLF</sequence>
<reference evidence="3 5" key="2">
    <citation type="submission" date="2019-03" db="EMBL/GenBank/DDBJ databases">
        <authorList>
            <consortium name="Pathogen Informatics"/>
        </authorList>
    </citation>
    <scope>NUCLEOTIDE SEQUENCE [LARGE SCALE GENOMIC DNA]</scope>
    <source>
        <strain evidence="3 5">NCTC10974</strain>
    </source>
</reference>
<dbReference type="EMBL" id="CAADJZ010000001">
    <property type="protein sequence ID" value="VFT69859.1"/>
    <property type="molecule type" value="Genomic_DNA"/>
</dbReference>
<feature type="transmembrane region" description="Helical" evidence="1">
    <location>
        <begin position="97"/>
        <end position="117"/>
    </location>
</feature>
<accession>A0A376YAM2</accession>
<keyword evidence="1" id="KW-1133">Transmembrane helix</keyword>
<protein>
    <submittedName>
        <fullName evidence="2">Uncharacterized protein</fullName>
    </submittedName>
</protein>
<evidence type="ECO:0000313" key="2">
    <source>
        <dbReference type="EMBL" id="STJ81270.1"/>
    </source>
</evidence>
<evidence type="ECO:0000313" key="5">
    <source>
        <dbReference type="Proteomes" id="UP000358010"/>
    </source>
</evidence>
<dbReference type="Proteomes" id="UP000358010">
    <property type="component" value="Unassembled WGS sequence"/>
</dbReference>
<proteinExistence type="predicted"/>
<dbReference type="AlphaFoldDB" id="A0A376YAM2"/>